<evidence type="ECO:0000313" key="2">
    <source>
        <dbReference type="EMBL" id="CAG9797667.1"/>
    </source>
</evidence>
<keyword evidence="1" id="KW-0732">Signal</keyword>
<dbReference type="OrthoDB" id="10665775at2759"/>
<keyword evidence="3" id="KW-1185">Reference proteome</keyword>
<proteinExistence type="predicted"/>
<evidence type="ECO:0000256" key="1">
    <source>
        <dbReference type="SAM" id="SignalP"/>
    </source>
</evidence>
<feature type="signal peptide" evidence="1">
    <location>
        <begin position="1"/>
        <end position="21"/>
    </location>
</feature>
<name>A0A9N9RJ28_9DIPT</name>
<accession>A0A9N9RJ28</accession>
<dbReference type="Proteomes" id="UP001153620">
    <property type="component" value="Chromosome 1"/>
</dbReference>
<organism evidence="2 3">
    <name type="scientific">Chironomus riparius</name>
    <dbReference type="NCBI Taxonomy" id="315576"/>
    <lineage>
        <taxon>Eukaryota</taxon>
        <taxon>Metazoa</taxon>
        <taxon>Ecdysozoa</taxon>
        <taxon>Arthropoda</taxon>
        <taxon>Hexapoda</taxon>
        <taxon>Insecta</taxon>
        <taxon>Pterygota</taxon>
        <taxon>Neoptera</taxon>
        <taxon>Endopterygota</taxon>
        <taxon>Diptera</taxon>
        <taxon>Nematocera</taxon>
        <taxon>Chironomoidea</taxon>
        <taxon>Chironomidae</taxon>
        <taxon>Chironominae</taxon>
        <taxon>Chironomus</taxon>
    </lineage>
</organism>
<dbReference type="AlphaFoldDB" id="A0A9N9RJ28"/>
<gene>
    <name evidence="2" type="ORF">CHIRRI_LOCUS656</name>
</gene>
<dbReference type="EMBL" id="OU895877">
    <property type="protein sequence ID" value="CAG9797667.1"/>
    <property type="molecule type" value="Genomic_DNA"/>
</dbReference>
<evidence type="ECO:0000313" key="3">
    <source>
        <dbReference type="Proteomes" id="UP001153620"/>
    </source>
</evidence>
<protein>
    <submittedName>
        <fullName evidence="2">Uncharacterized protein</fullName>
    </submittedName>
</protein>
<feature type="chain" id="PRO_5040159373" evidence="1">
    <location>
        <begin position="22"/>
        <end position="231"/>
    </location>
</feature>
<sequence length="231" mass="26820">MSVAISKIIIFLLLIIATVYGLKQKTLNESFEEFKELRQNLLDDYEVGEYFGRYNETCMAQHLKISKFGNKTINEVEENILLDSALFTCSESDAFKAGKLIQTRLIKTYKLDEDENFINCLKSKLIELDPSTKLVNFEDRKKLSTCTNQFQNLFPEHLKDFINTLNEHIFNTTCGKVSIDDHTKTYIKSFLVCTEDLSPADRNIEERQLLKELKFNVMSGYDCLMAKFSRK</sequence>
<reference evidence="2" key="2">
    <citation type="submission" date="2022-10" db="EMBL/GenBank/DDBJ databases">
        <authorList>
            <consortium name="ENA_rothamsted_submissions"/>
            <consortium name="culmorum"/>
            <person name="King R."/>
        </authorList>
    </citation>
    <scope>NUCLEOTIDE SEQUENCE</scope>
</reference>
<reference evidence="2" key="1">
    <citation type="submission" date="2022-01" db="EMBL/GenBank/DDBJ databases">
        <authorList>
            <person name="King R."/>
        </authorList>
    </citation>
    <scope>NUCLEOTIDE SEQUENCE</scope>
</reference>